<name>A0A098EI68_9BACL</name>
<proteinExistence type="predicted"/>
<dbReference type="EMBL" id="CCXS01000001">
    <property type="protein sequence ID" value="CEG21497.1"/>
    <property type="molecule type" value="Genomic_DNA"/>
</dbReference>
<dbReference type="OrthoDB" id="4261758at2"/>
<sequence>MDNKQYSDSWQRKITTKLIGNFEGMDEAEFNADYNKLDDEYQSRVDRAIREFADAAVGDEHWDSDD</sequence>
<protein>
    <submittedName>
        <fullName evidence="1">Uncharacterized protein</fullName>
    </submittedName>
</protein>
<dbReference type="Proteomes" id="UP000043699">
    <property type="component" value="Unassembled WGS sequence"/>
</dbReference>
<dbReference type="RefSeq" id="WP_052650032.1">
    <property type="nucleotide sequence ID" value="NZ_CCXS01000001.1"/>
</dbReference>
<organism evidence="1 2">
    <name type="scientific">Planococcus massiliensis</name>
    <dbReference type="NCBI Taxonomy" id="1499687"/>
    <lineage>
        <taxon>Bacteria</taxon>
        <taxon>Bacillati</taxon>
        <taxon>Bacillota</taxon>
        <taxon>Bacilli</taxon>
        <taxon>Bacillales</taxon>
        <taxon>Caryophanaceae</taxon>
        <taxon>Planococcus</taxon>
    </lineage>
</organism>
<evidence type="ECO:0000313" key="1">
    <source>
        <dbReference type="EMBL" id="CEG21497.1"/>
    </source>
</evidence>
<keyword evidence="2" id="KW-1185">Reference proteome</keyword>
<dbReference type="AlphaFoldDB" id="A0A098EI68"/>
<gene>
    <name evidence="1" type="ORF">BN1080_00408</name>
</gene>
<accession>A0A098EI68</accession>
<evidence type="ECO:0000313" key="2">
    <source>
        <dbReference type="Proteomes" id="UP000043699"/>
    </source>
</evidence>
<reference evidence="1 2" key="1">
    <citation type="submission" date="2014-09" db="EMBL/GenBank/DDBJ databases">
        <authorList>
            <person name="Urmite Genomes Urmite Genomes"/>
        </authorList>
    </citation>
    <scope>NUCLEOTIDE SEQUENCE [LARGE SCALE GENOMIC DNA]</scope>
    <source>
        <strain evidence="1 2">ES2</strain>
    </source>
</reference>